<dbReference type="Proteomes" id="UP000294847">
    <property type="component" value="Chromosome 4"/>
</dbReference>
<proteinExistence type="predicted"/>
<sequence length="145" mass="15413">MDDAADFADATAVLGGEGDLLAVSSGFLNSRDEAPSRASSESVGRSSSCGDPGEKEGNEVRDLSKASTDDAVVELDGLETSLALREARTVERWLLRLLVDAAEISEKERSRGAMGDPPSIARHWEHALPSIDSTRPFVVLLAAIF</sequence>
<name>A0A4P7NGC6_PYROR</name>
<organism evidence="2 3">
    <name type="scientific">Pyricularia oryzae</name>
    <name type="common">Rice blast fungus</name>
    <name type="synonym">Magnaporthe oryzae</name>
    <dbReference type="NCBI Taxonomy" id="318829"/>
    <lineage>
        <taxon>Eukaryota</taxon>
        <taxon>Fungi</taxon>
        <taxon>Dikarya</taxon>
        <taxon>Ascomycota</taxon>
        <taxon>Pezizomycotina</taxon>
        <taxon>Sordariomycetes</taxon>
        <taxon>Sordariomycetidae</taxon>
        <taxon>Magnaporthales</taxon>
        <taxon>Pyriculariaceae</taxon>
        <taxon>Pyricularia</taxon>
    </lineage>
</organism>
<protein>
    <submittedName>
        <fullName evidence="2">Uncharacterized protein</fullName>
    </submittedName>
</protein>
<evidence type="ECO:0000256" key="1">
    <source>
        <dbReference type="SAM" id="MobiDB-lite"/>
    </source>
</evidence>
<feature type="region of interest" description="Disordered" evidence="1">
    <location>
        <begin position="31"/>
        <end position="66"/>
    </location>
</feature>
<evidence type="ECO:0000313" key="3">
    <source>
        <dbReference type="Proteomes" id="UP000294847"/>
    </source>
</evidence>
<dbReference type="EMBL" id="CP034207">
    <property type="protein sequence ID" value="QBZ60962.1"/>
    <property type="molecule type" value="Genomic_DNA"/>
</dbReference>
<feature type="compositionally biased region" description="Basic and acidic residues" evidence="1">
    <location>
        <begin position="52"/>
        <end position="66"/>
    </location>
</feature>
<gene>
    <name evidence="2" type="ORF">PoMZ_07907</name>
</gene>
<feature type="compositionally biased region" description="Low complexity" evidence="1">
    <location>
        <begin position="36"/>
        <end position="48"/>
    </location>
</feature>
<dbReference type="AlphaFoldDB" id="A0A4P7NGC6"/>
<accession>A0A4P7NGC6</accession>
<evidence type="ECO:0000313" key="2">
    <source>
        <dbReference type="EMBL" id="QBZ60962.1"/>
    </source>
</evidence>
<reference evidence="2 3" key="1">
    <citation type="journal article" date="2019" name="Mol. Biol. Evol.">
        <title>Blast fungal genomes show frequent chromosomal changes, gene gains and losses, and effector gene turnover.</title>
        <authorList>
            <person name="Gomez Luciano L.B."/>
            <person name="Jason Tsai I."/>
            <person name="Chuma I."/>
            <person name="Tosa Y."/>
            <person name="Chen Y.H."/>
            <person name="Li J.Y."/>
            <person name="Li M.Y."/>
            <person name="Jade Lu M.Y."/>
            <person name="Nakayashiki H."/>
            <person name="Li W.H."/>
        </authorList>
    </citation>
    <scope>NUCLEOTIDE SEQUENCE [LARGE SCALE GENOMIC DNA]</scope>
    <source>
        <strain evidence="2">MZ5-1-6</strain>
    </source>
</reference>